<dbReference type="OrthoDB" id="9800872at2"/>
<keyword evidence="3" id="KW-1185">Reference proteome</keyword>
<evidence type="ECO:0000259" key="1">
    <source>
        <dbReference type="PROSITE" id="PS50206"/>
    </source>
</evidence>
<dbReference type="GO" id="GO:0016779">
    <property type="term" value="F:nucleotidyltransferase activity"/>
    <property type="evidence" value="ECO:0007669"/>
    <property type="project" value="UniProtKB-KW"/>
</dbReference>
<dbReference type="InterPro" id="IPR036873">
    <property type="entry name" value="Rhodanese-like_dom_sf"/>
</dbReference>
<dbReference type="CDD" id="cd00158">
    <property type="entry name" value="RHOD"/>
    <property type="match status" value="1"/>
</dbReference>
<name>A0A518EYB2_9BACT</name>
<evidence type="ECO:0000313" key="3">
    <source>
        <dbReference type="Proteomes" id="UP000320390"/>
    </source>
</evidence>
<dbReference type="InterPro" id="IPR050229">
    <property type="entry name" value="GlpE_sulfurtransferase"/>
</dbReference>
<dbReference type="PROSITE" id="PS50206">
    <property type="entry name" value="RHODANESE_3"/>
    <property type="match status" value="1"/>
</dbReference>
<dbReference type="Gene3D" id="1.10.3910.10">
    <property type="entry name" value="SP0561-like"/>
    <property type="match status" value="1"/>
</dbReference>
<dbReference type="InterPro" id="IPR001763">
    <property type="entry name" value="Rhodanese-like_dom"/>
</dbReference>
<feature type="domain" description="Rhodanese" evidence="1">
    <location>
        <begin position="90"/>
        <end position="173"/>
    </location>
</feature>
<sequence>MTDTSLTITPEMTMEEILTVAPAAQRALFQRYHVGGCSACGFQPSDTLAQVAKDHNILDMKDVINTIIRAETLDRERQIQPDEVRALLTSGTDFSFIDVRVPDERTAPAADGSEALDYDASDKYMSLPKERRLVFICANGDRSLDVASYFMGHGFTNVYSVRGGLESWHGASA</sequence>
<proteinExistence type="predicted"/>
<dbReference type="EMBL" id="CP036434">
    <property type="protein sequence ID" value="QDV09063.1"/>
    <property type="molecule type" value="Genomic_DNA"/>
</dbReference>
<dbReference type="RefSeq" id="WP_145202804.1">
    <property type="nucleotide sequence ID" value="NZ_CP036434.1"/>
</dbReference>
<dbReference type="Pfam" id="PF00581">
    <property type="entry name" value="Rhodanese"/>
    <property type="match status" value="1"/>
</dbReference>
<evidence type="ECO:0000313" key="2">
    <source>
        <dbReference type="EMBL" id="QDV09063.1"/>
    </source>
</evidence>
<dbReference type="PANTHER" id="PTHR43031:SF16">
    <property type="entry name" value="OXIDOREDUCTASE"/>
    <property type="match status" value="1"/>
</dbReference>
<dbReference type="PANTHER" id="PTHR43031">
    <property type="entry name" value="FAD-DEPENDENT OXIDOREDUCTASE"/>
    <property type="match status" value="1"/>
</dbReference>
<gene>
    <name evidence="2" type="primary">moeZ_2</name>
    <name evidence="2" type="ORF">Poly30_46200</name>
</gene>
<accession>A0A518EYB2</accession>
<organism evidence="2 3">
    <name type="scientific">Saltatorellus ferox</name>
    <dbReference type="NCBI Taxonomy" id="2528018"/>
    <lineage>
        <taxon>Bacteria</taxon>
        <taxon>Pseudomonadati</taxon>
        <taxon>Planctomycetota</taxon>
        <taxon>Planctomycetia</taxon>
        <taxon>Planctomycetia incertae sedis</taxon>
        <taxon>Saltatorellus</taxon>
    </lineage>
</organism>
<dbReference type="Gene3D" id="3.40.250.10">
    <property type="entry name" value="Rhodanese-like domain"/>
    <property type="match status" value="1"/>
</dbReference>
<dbReference type="SUPFAM" id="SSF52821">
    <property type="entry name" value="Rhodanese/Cell cycle control phosphatase"/>
    <property type="match status" value="1"/>
</dbReference>
<dbReference type="Proteomes" id="UP000320390">
    <property type="component" value="Chromosome"/>
</dbReference>
<dbReference type="AlphaFoldDB" id="A0A518EYB2"/>
<protein>
    <submittedName>
        <fullName evidence="2">Putative adenylyltransferase/sulfurtransferase MoeZ</fullName>
    </submittedName>
</protein>
<dbReference type="InterPro" id="IPR038062">
    <property type="entry name" value="ScdA-like_N_sf"/>
</dbReference>
<keyword evidence="2" id="KW-0808">Transferase</keyword>
<keyword evidence="2" id="KW-0548">Nucleotidyltransferase</keyword>
<reference evidence="2 3" key="1">
    <citation type="submission" date="2019-02" db="EMBL/GenBank/DDBJ databases">
        <title>Deep-cultivation of Planctomycetes and their phenomic and genomic characterization uncovers novel biology.</title>
        <authorList>
            <person name="Wiegand S."/>
            <person name="Jogler M."/>
            <person name="Boedeker C."/>
            <person name="Pinto D."/>
            <person name="Vollmers J."/>
            <person name="Rivas-Marin E."/>
            <person name="Kohn T."/>
            <person name="Peeters S.H."/>
            <person name="Heuer A."/>
            <person name="Rast P."/>
            <person name="Oberbeckmann S."/>
            <person name="Bunk B."/>
            <person name="Jeske O."/>
            <person name="Meyerdierks A."/>
            <person name="Storesund J.E."/>
            <person name="Kallscheuer N."/>
            <person name="Luecker S."/>
            <person name="Lage O.M."/>
            <person name="Pohl T."/>
            <person name="Merkel B.J."/>
            <person name="Hornburger P."/>
            <person name="Mueller R.-W."/>
            <person name="Bruemmer F."/>
            <person name="Labrenz M."/>
            <person name="Spormann A.M."/>
            <person name="Op den Camp H."/>
            <person name="Overmann J."/>
            <person name="Amann R."/>
            <person name="Jetten M.S.M."/>
            <person name="Mascher T."/>
            <person name="Medema M.H."/>
            <person name="Devos D.P."/>
            <person name="Kaster A.-K."/>
            <person name="Ovreas L."/>
            <person name="Rohde M."/>
            <person name="Galperin M.Y."/>
            <person name="Jogler C."/>
        </authorList>
    </citation>
    <scope>NUCLEOTIDE SEQUENCE [LARGE SCALE GENOMIC DNA]</scope>
    <source>
        <strain evidence="2 3">Poly30</strain>
    </source>
</reference>